<dbReference type="EMBL" id="JAHUZE010000002">
    <property type="protein sequence ID" value="MBV7379390.1"/>
    <property type="molecule type" value="Genomic_DNA"/>
</dbReference>
<sequence>MIILAFALVGAVIGGITAKRRGGQRLDIAQYAAGYGMAFAIVGLFVTVFLSR</sequence>
<gene>
    <name evidence="2" type="ORF">KJP28_10665</name>
</gene>
<keyword evidence="1" id="KW-0472">Membrane</keyword>
<feature type="transmembrane region" description="Helical" evidence="1">
    <location>
        <begin position="28"/>
        <end position="50"/>
    </location>
</feature>
<comment type="caution">
    <text evidence="2">The sequence shown here is derived from an EMBL/GenBank/DDBJ whole genome shotgun (WGS) entry which is preliminary data.</text>
</comment>
<keyword evidence="1" id="KW-1133">Transmembrane helix</keyword>
<reference evidence="2 3" key="1">
    <citation type="submission" date="2021-05" db="EMBL/GenBank/DDBJ databases">
        <title>Culturable bacteria isolated from Daya Bay.</title>
        <authorList>
            <person name="Zheng W."/>
            <person name="Yu S."/>
            <person name="Huang Y."/>
        </authorList>
    </citation>
    <scope>NUCLEOTIDE SEQUENCE [LARGE SCALE GENOMIC DNA]</scope>
    <source>
        <strain evidence="2 3">DP4N28-5</strain>
    </source>
</reference>
<evidence type="ECO:0000313" key="2">
    <source>
        <dbReference type="EMBL" id="MBV7379390.1"/>
    </source>
</evidence>
<evidence type="ECO:0000313" key="3">
    <source>
        <dbReference type="Proteomes" id="UP000756530"/>
    </source>
</evidence>
<keyword evidence="3" id="KW-1185">Reference proteome</keyword>
<accession>A0ABS6T2B4</accession>
<keyword evidence="1" id="KW-0812">Transmembrane</keyword>
<evidence type="ECO:0008006" key="4">
    <source>
        <dbReference type="Google" id="ProtNLM"/>
    </source>
</evidence>
<organism evidence="2 3">
    <name type="scientific">Maritimibacter dapengensis</name>
    <dbReference type="NCBI Taxonomy" id="2836868"/>
    <lineage>
        <taxon>Bacteria</taxon>
        <taxon>Pseudomonadati</taxon>
        <taxon>Pseudomonadota</taxon>
        <taxon>Alphaproteobacteria</taxon>
        <taxon>Rhodobacterales</taxon>
        <taxon>Roseobacteraceae</taxon>
        <taxon>Maritimibacter</taxon>
    </lineage>
</organism>
<dbReference type="Proteomes" id="UP000756530">
    <property type="component" value="Unassembled WGS sequence"/>
</dbReference>
<proteinExistence type="predicted"/>
<protein>
    <recommendedName>
        <fullName evidence="4">Apolipoprotein acyltransferase</fullName>
    </recommendedName>
</protein>
<dbReference type="RefSeq" id="WP_218392524.1">
    <property type="nucleotide sequence ID" value="NZ_JAHUZE010000002.1"/>
</dbReference>
<evidence type="ECO:0000256" key="1">
    <source>
        <dbReference type="SAM" id="Phobius"/>
    </source>
</evidence>
<name>A0ABS6T2B4_9RHOB</name>